<dbReference type="GO" id="GO:0005737">
    <property type="term" value="C:cytoplasm"/>
    <property type="evidence" value="ECO:0007669"/>
    <property type="project" value="UniProtKB-SubCell"/>
</dbReference>
<feature type="coiled-coil region" evidence="16">
    <location>
        <begin position="192"/>
        <end position="219"/>
    </location>
</feature>
<comment type="caution">
    <text evidence="19">The sequence shown here is derived from an EMBL/GenBank/DDBJ whole genome shotgun (WGS) entry which is preliminary data.</text>
</comment>
<evidence type="ECO:0000256" key="1">
    <source>
        <dbReference type="ARBA" id="ARBA00000085"/>
    </source>
</evidence>
<keyword evidence="20" id="KW-1185">Reference proteome</keyword>
<keyword evidence="17" id="KW-0472">Membrane</keyword>
<dbReference type="PIRSF" id="PIRSF037434">
    <property type="entry name" value="STHK_ChrS"/>
    <property type="match status" value="1"/>
</dbReference>
<feature type="transmembrane region" description="Helical" evidence="17">
    <location>
        <begin position="151"/>
        <end position="171"/>
    </location>
</feature>
<gene>
    <name evidence="19" type="ORF">ESP70_015050</name>
</gene>
<dbReference type="EC" id="2.7.13.3" evidence="4"/>
<dbReference type="InterPro" id="IPR004358">
    <property type="entry name" value="Sig_transdc_His_kin-like_C"/>
</dbReference>
<comment type="function">
    <text evidence="14">Member of the two-component regulatory system NreB/NreC involved in the control of dissimilatory nitrate/nitrite reduction in response to oxygen. NreB functions as a direct oxygen sensor histidine kinase which is autophosphorylated, in the absence of oxygen, probably at the conserved histidine residue, and transfers its phosphate group probably to a conserved aspartate residue of NreC. NreB/NreC activates the expression of the nitrate (narGHJI) and nitrite (nir) reductase operons, as well as the putative nitrate transporter gene narT.</text>
</comment>
<dbReference type="PRINTS" id="PR00344">
    <property type="entry name" value="BCTRLSENSOR"/>
</dbReference>
<evidence type="ECO:0000256" key="16">
    <source>
        <dbReference type="SAM" id="Coils"/>
    </source>
</evidence>
<name>A0A5M4FC46_9ACTN</name>
<organism evidence="19 20">
    <name type="scientific">Aeromicrobium ginsengisoli</name>
    <dbReference type="NCBI Taxonomy" id="363867"/>
    <lineage>
        <taxon>Bacteria</taxon>
        <taxon>Bacillati</taxon>
        <taxon>Actinomycetota</taxon>
        <taxon>Actinomycetes</taxon>
        <taxon>Propionibacteriales</taxon>
        <taxon>Nocardioidaceae</taxon>
        <taxon>Aeromicrobium</taxon>
    </lineage>
</organism>
<dbReference type="Pfam" id="PF02518">
    <property type="entry name" value="HATPase_c"/>
    <property type="match status" value="1"/>
</dbReference>
<evidence type="ECO:0000259" key="18">
    <source>
        <dbReference type="PROSITE" id="PS50109"/>
    </source>
</evidence>
<dbReference type="Gene3D" id="3.30.565.10">
    <property type="entry name" value="Histidine kinase-like ATPase, C-terminal domain"/>
    <property type="match status" value="1"/>
</dbReference>
<dbReference type="SUPFAM" id="SSF55874">
    <property type="entry name" value="ATPase domain of HSP90 chaperone/DNA topoisomerase II/histidine kinase"/>
    <property type="match status" value="1"/>
</dbReference>
<dbReference type="InterPro" id="IPR011712">
    <property type="entry name" value="Sig_transdc_His_kin_sub3_dim/P"/>
</dbReference>
<keyword evidence="11" id="KW-0408">Iron</keyword>
<comment type="cofactor">
    <cofactor evidence="2">
        <name>[4Fe-4S] cluster</name>
        <dbReference type="ChEBI" id="CHEBI:49883"/>
    </cofactor>
</comment>
<evidence type="ECO:0000256" key="6">
    <source>
        <dbReference type="ARBA" id="ARBA00022485"/>
    </source>
</evidence>
<dbReference type="InterPro" id="IPR005467">
    <property type="entry name" value="His_kinase_dom"/>
</dbReference>
<evidence type="ECO:0000256" key="5">
    <source>
        <dbReference type="ARBA" id="ARBA00017322"/>
    </source>
</evidence>
<dbReference type="Proteomes" id="UP000380867">
    <property type="component" value="Unassembled WGS sequence"/>
</dbReference>
<evidence type="ECO:0000256" key="12">
    <source>
        <dbReference type="ARBA" id="ARBA00023012"/>
    </source>
</evidence>
<evidence type="ECO:0000256" key="10">
    <source>
        <dbReference type="ARBA" id="ARBA00022777"/>
    </source>
</evidence>
<protein>
    <recommendedName>
        <fullName evidence="5">Oxygen sensor histidine kinase NreB</fullName>
        <ecNumber evidence="4">2.7.13.3</ecNumber>
    </recommendedName>
    <alternativeName>
        <fullName evidence="15">Nitrogen regulation protein B</fullName>
    </alternativeName>
</protein>
<dbReference type="GO" id="GO:0046872">
    <property type="term" value="F:metal ion binding"/>
    <property type="evidence" value="ECO:0007669"/>
    <property type="project" value="UniProtKB-KW"/>
</dbReference>
<dbReference type="AlphaFoldDB" id="A0A5M4FC46"/>
<keyword evidence="13" id="KW-0411">Iron-sulfur</keyword>
<evidence type="ECO:0000256" key="2">
    <source>
        <dbReference type="ARBA" id="ARBA00001966"/>
    </source>
</evidence>
<dbReference type="PANTHER" id="PTHR24421:SF62">
    <property type="entry name" value="SENSORY TRANSDUCTION HISTIDINE KINASE"/>
    <property type="match status" value="1"/>
</dbReference>
<dbReference type="InterPro" id="IPR036890">
    <property type="entry name" value="HATPase_C_sf"/>
</dbReference>
<feature type="transmembrane region" description="Helical" evidence="17">
    <location>
        <begin position="55"/>
        <end position="73"/>
    </location>
</feature>
<keyword evidence="17" id="KW-1133">Transmembrane helix</keyword>
<feature type="transmembrane region" description="Helical" evidence="17">
    <location>
        <begin position="94"/>
        <end position="116"/>
    </location>
</feature>
<dbReference type="GO" id="GO:0046983">
    <property type="term" value="F:protein dimerization activity"/>
    <property type="evidence" value="ECO:0007669"/>
    <property type="project" value="InterPro"/>
</dbReference>
<dbReference type="InterPro" id="IPR017205">
    <property type="entry name" value="Sig_transdc_His_kinase_ChrS"/>
</dbReference>
<evidence type="ECO:0000256" key="13">
    <source>
        <dbReference type="ARBA" id="ARBA00023014"/>
    </source>
</evidence>
<dbReference type="CDD" id="cd16917">
    <property type="entry name" value="HATPase_UhpB-NarQ-NarX-like"/>
    <property type="match status" value="1"/>
</dbReference>
<dbReference type="InterPro" id="IPR003594">
    <property type="entry name" value="HATPase_dom"/>
</dbReference>
<dbReference type="InterPro" id="IPR050482">
    <property type="entry name" value="Sensor_HK_TwoCompSys"/>
</dbReference>
<accession>A0A5M4FC46</accession>
<feature type="domain" description="Histidine kinase" evidence="18">
    <location>
        <begin position="333"/>
        <end position="424"/>
    </location>
</feature>
<dbReference type="GO" id="GO:0000155">
    <property type="term" value="F:phosphorelay sensor kinase activity"/>
    <property type="evidence" value="ECO:0007669"/>
    <property type="project" value="InterPro"/>
</dbReference>
<evidence type="ECO:0000256" key="8">
    <source>
        <dbReference type="ARBA" id="ARBA00022679"/>
    </source>
</evidence>
<keyword evidence="6" id="KW-0004">4Fe-4S</keyword>
<evidence type="ECO:0000313" key="19">
    <source>
        <dbReference type="EMBL" id="KAA1395472.1"/>
    </source>
</evidence>
<proteinExistence type="predicted"/>
<evidence type="ECO:0000256" key="11">
    <source>
        <dbReference type="ARBA" id="ARBA00023004"/>
    </source>
</evidence>
<keyword evidence="17" id="KW-0812">Transmembrane</keyword>
<feature type="transmembrane region" description="Helical" evidence="17">
    <location>
        <begin position="122"/>
        <end position="139"/>
    </location>
</feature>
<dbReference type="PROSITE" id="PS50109">
    <property type="entry name" value="HIS_KIN"/>
    <property type="match status" value="1"/>
</dbReference>
<dbReference type="Pfam" id="PF07730">
    <property type="entry name" value="HisKA_3"/>
    <property type="match status" value="1"/>
</dbReference>
<keyword evidence="7" id="KW-0963">Cytoplasm</keyword>
<evidence type="ECO:0000256" key="14">
    <source>
        <dbReference type="ARBA" id="ARBA00024827"/>
    </source>
</evidence>
<dbReference type="OrthoDB" id="144293at2"/>
<evidence type="ECO:0000256" key="15">
    <source>
        <dbReference type="ARBA" id="ARBA00030800"/>
    </source>
</evidence>
<comment type="subcellular location">
    <subcellularLocation>
        <location evidence="3">Cytoplasm</location>
    </subcellularLocation>
</comment>
<evidence type="ECO:0000256" key="4">
    <source>
        <dbReference type="ARBA" id="ARBA00012438"/>
    </source>
</evidence>
<sequence length="427" mass="45317">MRVSNDPAVPALPNGRPTNVQLALFLRRGPYALLGLSSIAAALSVKSIGTSETGIVVMTLLVPTLAALHWICADRRWDGDLQDTIGAFYATTRTVVAFVMTWLNPFFSIFALIGYFDNQLYVPRRWAVVVLLTTAVTMAGAQSGGLPPDGALQLALFLGLLVLNGVLTVVMTNADVHEAELAAERNTTIAMLERANVRLEQALAENAGLQAQLVQQARESGVHDERERLALEIHDTIAQNLTGIVTQLQAVTDTTDDAAGRVHVERAAALAREALGEARRSVQGLLPLRLDSTDVVEALTHLTRDWSAATSIPGEVVVTGDVEPQHPDIEATVLRVAQEALTNVGKHACAQRVGVTLSYTGDELVLDVRDDGIGFDPHAAPAPAGHGVGLHGMQQRAARVAGELVVESETGAGTAISLRVPSVVPHG</sequence>
<keyword evidence="10 19" id="KW-0418">Kinase</keyword>
<evidence type="ECO:0000256" key="17">
    <source>
        <dbReference type="SAM" id="Phobius"/>
    </source>
</evidence>
<keyword evidence="9" id="KW-0479">Metal-binding</keyword>
<dbReference type="GO" id="GO:0016020">
    <property type="term" value="C:membrane"/>
    <property type="evidence" value="ECO:0007669"/>
    <property type="project" value="InterPro"/>
</dbReference>
<dbReference type="Gene3D" id="1.20.5.1930">
    <property type="match status" value="1"/>
</dbReference>
<dbReference type="EMBL" id="SDPQ02000003">
    <property type="protein sequence ID" value="KAA1395472.1"/>
    <property type="molecule type" value="Genomic_DNA"/>
</dbReference>
<keyword evidence="12" id="KW-0902">Two-component regulatory system</keyword>
<evidence type="ECO:0000256" key="7">
    <source>
        <dbReference type="ARBA" id="ARBA00022490"/>
    </source>
</evidence>
<reference evidence="19" key="1">
    <citation type="submission" date="2019-09" db="EMBL/GenBank/DDBJ databases">
        <authorList>
            <person name="Li J."/>
        </authorList>
    </citation>
    <scope>NUCLEOTIDE SEQUENCE [LARGE SCALE GENOMIC DNA]</scope>
    <source>
        <strain evidence="19">JCM 14732</strain>
    </source>
</reference>
<evidence type="ECO:0000256" key="3">
    <source>
        <dbReference type="ARBA" id="ARBA00004496"/>
    </source>
</evidence>
<dbReference type="GO" id="GO:0051539">
    <property type="term" value="F:4 iron, 4 sulfur cluster binding"/>
    <property type="evidence" value="ECO:0007669"/>
    <property type="project" value="UniProtKB-KW"/>
</dbReference>
<dbReference type="PANTHER" id="PTHR24421">
    <property type="entry name" value="NITRATE/NITRITE SENSOR PROTEIN NARX-RELATED"/>
    <property type="match status" value="1"/>
</dbReference>
<evidence type="ECO:0000313" key="20">
    <source>
        <dbReference type="Proteomes" id="UP000380867"/>
    </source>
</evidence>
<keyword evidence="16" id="KW-0175">Coiled coil</keyword>
<comment type="catalytic activity">
    <reaction evidence="1">
        <text>ATP + protein L-histidine = ADP + protein N-phospho-L-histidine.</text>
        <dbReference type="EC" id="2.7.13.3"/>
    </reaction>
</comment>
<dbReference type="SMART" id="SM00387">
    <property type="entry name" value="HATPase_c"/>
    <property type="match status" value="1"/>
</dbReference>
<evidence type="ECO:0000256" key="9">
    <source>
        <dbReference type="ARBA" id="ARBA00022723"/>
    </source>
</evidence>
<keyword evidence="8" id="KW-0808">Transferase</keyword>